<comment type="caution">
    <text evidence="2">The sequence shown here is derived from an EMBL/GenBank/DDBJ whole genome shotgun (WGS) entry which is preliminary data.</text>
</comment>
<feature type="non-terminal residue" evidence="2">
    <location>
        <position position="1"/>
    </location>
</feature>
<dbReference type="EMBL" id="CAJOBJ010072369">
    <property type="protein sequence ID" value="CAF4465953.1"/>
    <property type="molecule type" value="Genomic_DNA"/>
</dbReference>
<dbReference type="AlphaFoldDB" id="A0A8S2WYL5"/>
<sequence>ATLPLSIETGFGPQARRITFENALAKISERLEHKYHAYSIFFSLLKQEIRAYNELLELVHATCAD</sequence>
<protein>
    <submittedName>
        <fullName evidence="2">Uncharacterized protein</fullName>
    </submittedName>
</protein>
<evidence type="ECO:0000313" key="2">
    <source>
        <dbReference type="EMBL" id="CAF4465953.1"/>
    </source>
</evidence>
<feature type="non-terminal residue" evidence="2">
    <location>
        <position position="65"/>
    </location>
</feature>
<organism evidence="2 3">
    <name type="scientific">Rotaria magnacalcarata</name>
    <dbReference type="NCBI Taxonomy" id="392030"/>
    <lineage>
        <taxon>Eukaryota</taxon>
        <taxon>Metazoa</taxon>
        <taxon>Spiralia</taxon>
        <taxon>Gnathifera</taxon>
        <taxon>Rotifera</taxon>
        <taxon>Eurotatoria</taxon>
        <taxon>Bdelloidea</taxon>
        <taxon>Philodinida</taxon>
        <taxon>Philodinidae</taxon>
        <taxon>Rotaria</taxon>
    </lineage>
</organism>
<evidence type="ECO:0000313" key="3">
    <source>
        <dbReference type="Proteomes" id="UP000681720"/>
    </source>
</evidence>
<gene>
    <name evidence="1" type="ORF">BYL167_LOCUS29022</name>
    <name evidence="2" type="ORF">GIL414_LOCUS33099</name>
</gene>
<reference evidence="2" key="1">
    <citation type="submission" date="2021-02" db="EMBL/GenBank/DDBJ databases">
        <authorList>
            <person name="Nowell W R."/>
        </authorList>
    </citation>
    <scope>NUCLEOTIDE SEQUENCE</scope>
</reference>
<proteinExistence type="predicted"/>
<dbReference type="Proteomes" id="UP000681720">
    <property type="component" value="Unassembled WGS sequence"/>
</dbReference>
<name>A0A8S2WYL5_9BILA</name>
<dbReference type="EMBL" id="CAJOBH010043028">
    <property type="protein sequence ID" value="CAF4338971.1"/>
    <property type="molecule type" value="Genomic_DNA"/>
</dbReference>
<dbReference type="Proteomes" id="UP000681967">
    <property type="component" value="Unassembled WGS sequence"/>
</dbReference>
<evidence type="ECO:0000313" key="1">
    <source>
        <dbReference type="EMBL" id="CAF4338971.1"/>
    </source>
</evidence>
<accession>A0A8S2WYL5</accession>